<keyword evidence="2" id="KW-1003">Cell membrane</keyword>
<dbReference type="GeneID" id="14336614"/>
<reference evidence="10" key="1">
    <citation type="submission" date="2012-02" db="EMBL/GenBank/DDBJ databases">
        <title>Complete sequence of plasmid 1 of Natrinema pellirubrum DSM 15624.</title>
        <authorList>
            <person name="Lucas S."/>
            <person name="Han J."/>
            <person name="Lapidus A."/>
            <person name="Cheng J.-F."/>
            <person name="Goodwin L."/>
            <person name="Pitluck S."/>
            <person name="Peters L."/>
            <person name="Teshima H."/>
            <person name="Detter J.C."/>
            <person name="Han C."/>
            <person name="Tapia R."/>
            <person name="Land M."/>
            <person name="Hauser L."/>
            <person name="Kyrpides N."/>
            <person name="Ivanova N."/>
            <person name="Pagani I."/>
            <person name="Sproer C."/>
            <person name="Anderson I."/>
            <person name="Woyke T."/>
        </authorList>
    </citation>
    <scope>NUCLEOTIDE SEQUENCE [LARGE SCALE GENOMIC DNA]</scope>
    <source>
        <strain evidence="10">DSM 15624 / JCM 10476 / NCIMB 786</strain>
        <plasmid evidence="10">pNATPE01</plasmid>
    </source>
</reference>
<evidence type="ECO:0000256" key="5">
    <source>
        <dbReference type="ARBA" id="ARBA00023136"/>
    </source>
</evidence>
<keyword evidence="5 6" id="KW-0472">Membrane</keyword>
<evidence type="ECO:0000313" key="10">
    <source>
        <dbReference type="Proteomes" id="UP000010843"/>
    </source>
</evidence>
<dbReference type="PANTHER" id="PTHR30489:SF0">
    <property type="entry name" value="LIPOPROTEIN-RELEASING SYSTEM TRANSMEMBRANE PROTEIN LOLE"/>
    <property type="match status" value="1"/>
</dbReference>
<evidence type="ECO:0000313" key="9">
    <source>
        <dbReference type="EMBL" id="AGB33863.1"/>
    </source>
</evidence>
<dbReference type="InterPro" id="IPR051447">
    <property type="entry name" value="Lipoprotein-release_system"/>
</dbReference>
<keyword evidence="9" id="KW-0449">Lipoprotein</keyword>
<evidence type="ECO:0000259" key="7">
    <source>
        <dbReference type="Pfam" id="PF02687"/>
    </source>
</evidence>
<evidence type="ECO:0000256" key="2">
    <source>
        <dbReference type="ARBA" id="ARBA00022475"/>
    </source>
</evidence>
<dbReference type="PANTHER" id="PTHR30489">
    <property type="entry name" value="LIPOPROTEIN-RELEASING SYSTEM TRANSMEMBRANE PROTEIN LOLE"/>
    <property type="match status" value="1"/>
</dbReference>
<evidence type="ECO:0000256" key="3">
    <source>
        <dbReference type="ARBA" id="ARBA00022692"/>
    </source>
</evidence>
<feature type="domain" description="ABC3 transporter permease C-terminal" evidence="7">
    <location>
        <begin position="285"/>
        <end position="400"/>
    </location>
</feature>
<dbReference type="InterPro" id="IPR003838">
    <property type="entry name" value="ABC3_permease_C"/>
</dbReference>
<dbReference type="RefSeq" id="WP_015310316.1">
    <property type="nucleotide sequence ID" value="NC_019967.1"/>
</dbReference>
<dbReference type="eggNOG" id="arCOG02312">
    <property type="taxonomic scope" value="Archaea"/>
</dbReference>
<evidence type="ECO:0000256" key="4">
    <source>
        <dbReference type="ARBA" id="ARBA00022989"/>
    </source>
</evidence>
<dbReference type="GO" id="GO:0098797">
    <property type="term" value="C:plasma membrane protein complex"/>
    <property type="evidence" value="ECO:0007669"/>
    <property type="project" value="TreeGrafter"/>
</dbReference>
<geneLocation type="plasmid" evidence="9 10">
    <name>pNATPE01</name>
</geneLocation>
<keyword evidence="9" id="KW-0614">Plasmid</keyword>
<dbReference type="HOGENOM" id="CLU_055760_0_0_2"/>
<accession>L0JST7</accession>
<keyword evidence="3 6" id="KW-0812">Transmembrane</keyword>
<feature type="transmembrane region" description="Helical" evidence="6">
    <location>
        <begin position="324"/>
        <end position="355"/>
    </location>
</feature>
<dbReference type="OrthoDB" id="163559at2157"/>
<feature type="domain" description="MacB-like periplasmic core" evidence="8">
    <location>
        <begin position="26"/>
        <end position="254"/>
    </location>
</feature>
<dbReference type="InterPro" id="IPR025857">
    <property type="entry name" value="MacB_PCD"/>
</dbReference>
<dbReference type="Proteomes" id="UP000010843">
    <property type="component" value="Plasmid pNATPE01"/>
</dbReference>
<keyword evidence="4 6" id="KW-1133">Transmembrane helix</keyword>
<evidence type="ECO:0000259" key="8">
    <source>
        <dbReference type="Pfam" id="PF12704"/>
    </source>
</evidence>
<evidence type="ECO:0000256" key="6">
    <source>
        <dbReference type="SAM" id="Phobius"/>
    </source>
</evidence>
<dbReference type="GO" id="GO:0044874">
    <property type="term" value="P:lipoprotein localization to outer membrane"/>
    <property type="evidence" value="ECO:0007669"/>
    <property type="project" value="TreeGrafter"/>
</dbReference>
<comment type="subcellular location">
    <subcellularLocation>
        <location evidence="1">Cell membrane</location>
        <topology evidence="1">Multi-pass membrane protein</topology>
    </subcellularLocation>
</comment>
<gene>
    <name evidence="9" type="ordered locus">Natpe_4150</name>
</gene>
<feature type="transmembrane region" description="Helical" evidence="6">
    <location>
        <begin position="375"/>
        <end position="396"/>
    </location>
</feature>
<dbReference type="KEGG" id="npe:Natpe_4150"/>
<feature type="transmembrane region" description="Helical" evidence="6">
    <location>
        <begin position="27"/>
        <end position="51"/>
    </location>
</feature>
<name>L0JST7_NATP1</name>
<protein>
    <submittedName>
        <fullName evidence="9">ABC-type transport system, involved in lipoprotein release, permease component</fullName>
    </submittedName>
</protein>
<dbReference type="Pfam" id="PF02687">
    <property type="entry name" value="FtsX"/>
    <property type="match status" value="1"/>
</dbReference>
<dbReference type="Pfam" id="PF12704">
    <property type="entry name" value="MacB_PCD"/>
    <property type="match status" value="1"/>
</dbReference>
<proteinExistence type="predicted"/>
<evidence type="ECO:0000256" key="1">
    <source>
        <dbReference type="ARBA" id="ARBA00004651"/>
    </source>
</evidence>
<dbReference type="EMBL" id="CP003373">
    <property type="protein sequence ID" value="AGB33863.1"/>
    <property type="molecule type" value="Genomic_DNA"/>
</dbReference>
<feature type="transmembrane region" description="Helical" evidence="6">
    <location>
        <begin position="275"/>
        <end position="304"/>
    </location>
</feature>
<dbReference type="AlphaFoldDB" id="L0JST7"/>
<organism evidence="9 10">
    <name type="scientific">Natrinema pellirubrum (strain DSM 15624 / CIP 106293 / JCM 10476 / NCIMB 786 / 157)</name>
    <dbReference type="NCBI Taxonomy" id="797303"/>
    <lineage>
        <taxon>Archaea</taxon>
        <taxon>Methanobacteriati</taxon>
        <taxon>Methanobacteriota</taxon>
        <taxon>Stenosarchaea group</taxon>
        <taxon>Halobacteria</taxon>
        <taxon>Halobacteriales</taxon>
        <taxon>Natrialbaceae</taxon>
        <taxon>Natrinema</taxon>
    </lineage>
</organism>
<sequence>MRRLLIKIRAIARLTLQQVRHERGRTVFVVLSIALAVLAVTLLASVGLGVVQTGEERFDQAGQDIWVTADGVELTATGSIENPITDSHRLAADLERRDAVEQASPLAFHGVYVGTEPDSLELVTGLGVPNTHGDLSLESGTGFSKGDSHYANGTYNGPMSQEILIDPQTADRFDVDVGDTLYVGSSRSSATEREFEVVGISSAYSQFLGTSTVTMPLSELQTITGTTGTDRATYVTVTTAEGADRAAVSDAIQQSHPEYDVRTSEEQFESLLSEYLLVLASGATLVVLALVAGVALTVNTLVLVAVQQGEELAALRAIGLSRGFLAGIVGGQGLTLGLIGGLLGLLATPAFAFVLDRVAAQVVGFEDLLRTPPEVYLGGLVIAVGIGTLGAIVAGWRVARDARVDTLHA</sequence>